<protein>
    <recommendedName>
        <fullName evidence="4">Glycosyl hydrolase family 92 N-terminal domain-containing protein</fullName>
    </recommendedName>
</protein>
<evidence type="ECO:0000256" key="2">
    <source>
        <dbReference type="ARBA" id="ARBA00011245"/>
    </source>
</evidence>
<dbReference type="GO" id="GO:0005829">
    <property type="term" value="C:cytosol"/>
    <property type="evidence" value="ECO:0007669"/>
    <property type="project" value="TreeGrafter"/>
</dbReference>
<dbReference type="AlphaFoldDB" id="A0A9X2JCN8"/>
<dbReference type="PANTHER" id="PTHR12143">
    <property type="entry name" value="PEPTIDE N-GLYCANASE PNGASE -RELATED"/>
    <property type="match status" value="1"/>
</dbReference>
<dbReference type="InterPro" id="IPR014718">
    <property type="entry name" value="GH-type_carb-bd"/>
</dbReference>
<name>A0A9X2JCN8_9SPHI</name>
<accession>A0A9X2JCN8</accession>
<dbReference type="InterPro" id="IPR050883">
    <property type="entry name" value="PNGase"/>
</dbReference>
<comment type="subunit">
    <text evidence="2">Monomer.</text>
</comment>
<dbReference type="GO" id="GO:0030246">
    <property type="term" value="F:carbohydrate binding"/>
    <property type="evidence" value="ECO:0007669"/>
    <property type="project" value="InterPro"/>
</dbReference>
<keyword evidence="6" id="KW-1185">Reference proteome</keyword>
<dbReference type="EMBL" id="JAMWYS010000016">
    <property type="protein sequence ID" value="MCO4292000.1"/>
    <property type="molecule type" value="Genomic_DNA"/>
</dbReference>
<feature type="domain" description="Glycosyl hydrolase family 92 N-terminal" evidence="4">
    <location>
        <begin position="19"/>
        <end position="216"/>
    </location>
</feature>
<dbReference type="InterPro" id="IPR041371">
    <property type="entry name" value="GH92_N"/>
</dbReference>
<dbReference type="RefSeq" id="WP_252586233.1">
    <property type="nucleotide sequence ID" value="NZ_JAMWYS010000016.1"/>
</dbReference>
<proteinExistence type="predicted"/>
<evidence type="ECO:0000256" key="1">
    <source>
        <dbReference type="ARBA" id="ARBA00001913"/>
    </source>
</evidence>
<dbReference type="Gene3D" id="2.70.98.10">
    <property type="match status" value="1"/>
</dbReference>
<evidence type="ECO:0000259" key="4">
    <source>
        <dbReference type="Pfam" id="PF17678"/>
    </source>
</evidence>
<dbReference type="PANTHER" id="PTHR12143:SF39">
    <property type="entry name" value="SECRETED PROTEIN"/>
    <property type="match status" value="1"/>
</dbReference>
<organism evidence="5 6">
    <name type="scientific">Solitalea agri</name>
    <dbReference type="NCBI Taxonomy" id="2953739"/>
    <lineage>
        <taxon>Bacteria</taxon>
        <taxon>Pseudomonadati</taxon>
        <taxon>Bacteroidota</taxon>
        <taxon>Sphingobacteriia</taxon>
        <taxon>Sphingobacteriales</taxon>
        <taxon>Sphingobacteriaceae</taxon>
        <taxon>Solitalea</taxon>
    </lineage>
</organism>
<evidence type="ECO:0000313" key="5">
    <source>
        <dbReference type="EMBL" id="MCO4292000.1"/>
    </source>
</evidence>
<dbReference type="GO" id="GO:0006516">
    <property type="term" value="P:glycoprotein catabolic process"/>
    <property type="evidence" value="ECO:0007669"/>
    <property type="project" value="TreeGrafter"/>
</dbReference>
<dbReference type="Proteomes" id="UP001155182">
    <property type="component" value="Unassembled WGS sequence"/>
</dbReference>
<evidence type="ECO:0000313" key="6">
    <source>
        <dbReference type="Proteomes" id="UP001155182"/>
    </source>
</evidence>
<reference evidence="5" key="1">
    <citation type="submission" date="2022-06" db="EMBL/GenBank/DDBJ databases">
        <title>Solitalea sp. MAHUQ-68 isolated from rhizospheric soil.</title>
        <authorList>
            <person name="Huq M.A."/>
        </authorList>
    </citation>
    <scope>NUCLEOTIDE SEQUENCE</scope>
    <source>
        <strain evidence="5">MAHUQ-68</strain>
    </source>
</reference>
<sequence>MYPYANAGIPHGKICISPIGYNYESRNIFGFVHMHIHEGPRYTTVNGPLEISLLPATGSVLLKQATKENLESGYGSAFSDERKHVGYYSVLLDRYGVRAELVATGQVGFHKYTFTKHDNPHILFDLSDVAGWSSTAEAYLKLEDASTLVGYRFSKFGGKDQKLFFAAKLSRSVSKFEIYDSISLQKGKEAKGLNIKGVLYFEPFSVDPVMIKVGISTVSNEDALKNIEAEIPDWDFEKIEQYNSKIQIRIR</sequence>
<keyword evidence="3" id="KW-0106">Calcium</keyword>
<dbReference type="Pfam" id="PF17678">
    <property type="entry name" value="Glyco_hydro_92N"/>
    <property type="match status" value="1"/>
</dbReference>
<dbReference type="GO" id="GO:0000224">
    <property type="term" value="F:peptide-N4-(N-acetyl-beta-glucosaminyl)asparagine amidase activity"/>
    <property type="evidence" value="ECO:0007669"/>
    <property type="project" value="TreeGrafter"/>
</dbReference>
<evidence type="ECO:0000256" key="3">
    <source>
        <dbReference type="ARBA" id="ARBA00022837"/>
    </source>
</evidence>
<comment type="caution">
    <text evidence="5">The sequence shown here is derived from an EMBL/GenBank/DDBJ whole genome shotgun (WGS) entry which is preliminary data.</text>
</comment>
<comment type="cofactor">
    <cofactor evidence="1">
        <name>Ca(2+)</name>
        <dbReference type="ChEBI" id="CHEBI:29108"/>
    </cofactor>
</comment>
<gene>
    <name evidence="5" type="ORF">NF867_03880</name>
</gene>